<accession>A0AA88DV17</accession>
<protein>
    <submittedName>
        <fullName evidence="2">Uncharacterized protein</fullName>
    </submittedName>
</protein>
<dbReference type="AlphaFoldDB" id="A0AA88DV17"/>
<gene>
    <name evidence="2" type="ORF">TIFTF001_031461</name>
</gene>
<evidence type="ECO:0000313" key="3">
    <source>
        <dbReference type="Proteomes" id="UP001187192"/>
    </source>
</evidence>
<feature type="compositionally biased region" description="Low complexity" evidence="1">
    <location>
        <begin position="13"/>
        <end position="27"/>
    </location>
</feature>
<comment type="caution">
    <text evidence="2">The sequence shown here is derived from an EMBL/GenBank/DDBJ whole genome shotgun (WGS) entry which is preliminary data.</text>
</comment>
<feature type="compositionally biased region" description="Polar residues" evidence="1">
    <location>
        <begin position="1"/>
        <end position="12"/>
    </location>
</feature>
<organism evidence="2 3">
    <name type="scientific">Ficus carica</name>
    <name type="common">Common fig</name>
    <dbReference type="NCBI Taxonomy" id="3494"/>
    <lineage>
        <taxon>Eukaryota</taxon>
        <taxon>Viridiplantae</taxon>
        <taxon>Streptophyta</taxon>
        <taxon>Embryophyta</taxon>
        <taxon>Tracheophyta</taxon>
        <taxon>Spermatophyta</taxon>
        <taxon>Magnoliopsida</taxon>
        <taxon>eudicotyledons</taxon>
        <taxon>Gunneridae</taxon>
        <taxon>Pentapetalae</taxon>
        <taxon>rosids</taxon>
        <taxon>fabids</taxon>
        <taxon>Rosales</taxon>
        <taxon>Moraceae</taxon>
        <taxon>Ficeae</taxon>
        <taxon>Ficus</taxon>
    </lineage>
</organism>
<keyword evidence="3" id="KW-1185">Reference proteome</keyword>
<dbReference type="Proteomes" id="UP001187192">
    <property type="component" value="Unassembled WGS sequence"/>
</dbReference>
<reference evidence="2" key="1">
    <citation type="submission" date="2023-07" db="EMBL/GenBank/DDBJ databases">
        <title>draft genome sequence of fig (Ficus carica).</title>
        <authorList>
            <person name="Takahashi T."/>
            <person name="Nishimura K."/>
        </authorList>
    </citation>
    <scope>NUCLEOTIDE SEQUENCE</scope>
</reference>
<proteinExistence type="predicted"/>
<evidence type="ECO:0000256" key="1">
    <source>
        <dbReference type="SAM" id="MobiDB-lite"/>
    </source>
</evidence>
<evidence type="ECO:0000313" key="2">
    <source>
        <dbReference type="EMBL" id="GMN62370.1"/>
    </source>
</evidence>
<name>A0AA88DV17_FICCA</name>
<sequence length="101" mass="11453">MGNRNSQASRPSTTTTTPPAYNYQYPTSQGHHLYPQPNMGSYSYEAPQKIIRKPPGVMDCNEAAERYGGFVISEYYGGNYPGKSQEYEHLINHLVIWTLSF</sequence>
<dbReference type="EMBL" id="BTGU01000128">
    <property type="protein sequence ID" value="GMN62370.1"/>
    <property type="molecule type" value="Genomic_DNA"/>
</dbReference>
<feature type="region of interest" description="Disordered" evidence="1">
    <location>
        <begin position="1"/>
        <end position="29"/>
    </location>
</feature>